<dbReference type="GO" id="GO:0005524">
    <property type="term" value="F:ATP binding"/>
    <property type="evidence" value="ECO:0007669"/>
    <property type="project" value="InterPro"/>
</dbReference>
<sequence>MNILLSTFIFFLFALLFSLSLSNPNPEETDALLAFKASSDRSDSLASWVKSAGPCSGSWLGVTCDPKTRRVTKLVLENVNLTGSIQPLTQLDHLSVLSLKHNLLSSSLNLSSWPHLNHLYLSHNRFTGIIPAAISRLRHLRRLDLSYNQLSGEIPMTKLIQLPRLLTLRLESNSFTGFDYSPNPSSISFKDFNVSNNNLTGEVPLFLSKFGSPSFLGNEQLCGKPLPHICPHPTAVNPPTPKGKHHGSNHAVLISVSVAIGFLVIAGAVKRWRRRTKRSEAGGGTPPKVGNGYDYVRRHYGTKTLKSVGANCNSYGPRVPNESVGGPRDMVVLEGCNPGVGKVEDLLRASAEMLGMGSVGATYKIMIDGRDDVVVVKRVRERRVHGKEVDGLLRLIGELRHSNIVSLRAYHNSNQELLLVYDFLPNGSLNSLLHGNRGPGRITPLDWSTRLKLASGSAHALAFLHDFCHKAQVFHGHVTSSNVLIDHMGNACLADIGLQQLLPGPSPSYNPYKAPELIMPSSFSPNKYTCKCDVYSFGVVLMEILTGRMAGEEGEMGLVEWVNAAVKEECNTWEVFDFELLSDKEMEEEMWALFQVGLLCLAALPKDRPTMNMVHNMIEDIRKKGVREDGTSKSILDDISYDSSSSS</sequence>
<dbReference type="PROSITE" id="PS50011">
    <property type="entry name" value="PROTEIN_KINASE_DOM"/>
    <property type="match status" value="1"/>
</dbReference>
<dbReference type="InterPro" id="IPR011009">
    <property type="entry name" value="Kinase-like_dom_sf"/>
</dbReference>
<evidence type="ECO:0000256" key="5">
    <source>
        <dbReference type="ARBA" id="ARBA00022692"/>
    </source>
</evidence>
<dbReference type="Gene3D" id="3.30.200.20">
    <property type="entry name" value="Phosphorylase Kinase, domain 1"/>
    <property type="match status" value="1"/>
</dbReference>
<dbReference type="InterPro" id="IPR046959">
    <property type="entry name" value="PRK1-6/SRF4-like"/>
</dbReference>
<dbReference type="GO" id="GO:0004672">
    <property type="term" value="F:protein kinase activity"/>
    <property type="evidence" value="ECO:0007669"/>
    <property type="project" value="InterPro"/>
</dbReference>
<keyword evidence="5" id="KW-0812">Transmembrane</keyword>
<keyword evidence="9" id="KW-0472">Membrane</keyword>
<dbReference type="InterPro" id="IPR013210">
    <property type="entry name" value="LRR_N_plant-typ"/>
</dbReference>
<dbReference type="Proteomes" id="UP001457282">
    <property type="component" value="Unassembled WGS sequence"/>
</dbReference>
<evidence type="ECO:0000256" key="11">
    <source>
        <dbReference type="SAM" id="SignalP"/>
    </source>
</evidence>
<evidence type="ECO:0000313" key="14">
    <source>
        <dbReference type="Proteomes" id="UP001457282"/>
    </source>
</evidence>
<evidence type="ECO:0000259" key="12">
    <source>
        <dbReference type="PROSITE" id="PS50011"/>
    </source>
</evidence>
<accession>A0AAW1YAY7</accession>
<evidence type="ECO:0000256" key="8">
    <source>
        <dbReference type="ARBA" id="ARBA00022989"/>
    </source>
</evidence>
<evidence type="ECO:0000256" key="3">
    <source>
        <dbReference type="ARBA" id="ARBA00022512"/>
    </source>
</evidence>
<dbReference type="InterPro" id="IPR032675">
    <property type="entry name" value="LRR_dom_sf"/>
</dbReference>
<dbReference type="Gene3D" id="1.10.510.10">
    <property type="entry name" value="Transferase(Phosphotransferase) domain 1"/>
    <property type="match status" value="1"/>
</dbReference>
<dbReference type="InterPro" id="IPR000719">
    <property type="entry name" value="Prot_kinase_dom"/>
</dbReference>
<dbReference type="Pfam" id="PF08263">
    <property type="entry name" value="LRRNT_2"/>
    <property type="match status" value="1"/>
</dbReference>
<gene>
    <name evidence="13" type="ORF">M0R45_011742</name>
</gene>
<evidence type="ECO:0000256" key="9">
    <source>
        <dbReference type="ARBA" id="ARBA00023136"/>
    </source>
</evidence>
<name>A0AAW1YAY7_RUBAR</name>
<dbReference type="SUPFAM" id="SSF56112">
    <property type="entry name" value="Protein kinase-like (PK-like)"/>
    <property type="match status" value="1"/>
</dbReference>
<keyword evidence="7" id="KW-0677">Repeat</keyword>
<organism evidence="13 14">
    <name type="scientific">Rubus argutus</name>
    <name type="common">Southern blackberry</name>
    <dbReference type="NCBI Taxonomy" id="59490"/>
    <lineage>
        <taxon>Eukaryota</taxon>
        <taxon>Viridiplantae</taxon>
        <taxon>Streptophyta</taxon>
        <taxon>Embryophyta</taxon>
        <taxon>Tracheophyta</taxon>
        <taxon>Spermatophyta</taxon>
        <taxon>Magnoliopsida</taxon>
        <taxon>eudicotyledons</taxon>
        <taxon>Gunneridae</taxon>
        <taxon>Pentapetalae</taxon>
        <taxon>rosids</taxon>
        <taxon>fabids</taxon>
        <taxon>Rosales</taxon>
        <taxon>Rosaceae</taxon>
        <taxon>Rosoideae</taxon>
        <taxon>Rosoideae incertae sedis</taxon>
        <taxon>Rubus</taxon>
    </lineage>
</organism>
<evidence type="ECO:0000256" key="2">
    <source>
        <dbReference type="ARBA" id="ARBA00004370"/>
    </source>
</evidence>
<keyword evidence="3" id="KW-0134">Cell wall</keyword>
<evidence type="ECO:0000256" key="7">
    <source>
        <dbReference type="ARBA" id="ARBA00022737"/>
    </source>
</evidence>
<keyword evidence="6 11" id="KW-0732">Signal</keyword>
<comment type="subcellular location">
    <subcellularLocation>
        <location evidence="2">Membrane</location>
    </subcellularLocation>
    <subcellularLocation>
        <location evidence="1">Secreted</location>
        <location evidence="1">Cell wall</location>
    </subcellularLocation>
</comment>
<dbReference type="PANTHER" id="PTHR48007:SF53">
    <property type="entry name" value="OS01G0711200 PROTEIN"/>
    <property type="match status" value="1"/>
</dbReference>
<reference evidence="13 14" key="1">
    <citation type="journal article" date="2023" name="G3 (Bethesda)">
        <title>A chromosome-length genome assembly and annotation of blackberry (Rubus argutus, cv. 'Hillquist').</title>
        <authorList>
            <person name="Bruna T."/>
            <person name="Aryal R."/>
            <person name="Dudchenko O."/>
            <person name="Sargent D.J."/>
            <person name="Mead D."/>
            <person name="Buti M."/>
            <person name="Cavallini A."/>
            <person name="Hytonen T."/>
            <person name="Andres J."/>
            <person name="Pham M."/>
            <person name="Weisz D."/>
            <person name="Mascagni F."/>
            <person name="Usai G."/>
            <person name="Natali L."/>
            <person name="Bassil N."/>
            <person name="Fernandez G.E."/>
            <person name="Lomsadze A."/>
            <person name="Armour M."/>
            <person name="Olukolu B."/>
            <person name="Poorten T."/>
            <person name="Britton C."/>
            <person name="Davik J."/>
            <person name="Ashrafi H."/>
            <person name="Aiden E.L."/>
            <person name="Borodovsky M."/>
            <person name="Worthington M."/>
        </authorList>
    </citation>
    <scope>NUCLEOTIDE SEQUENCE [LARGE SCALE GENOMIC DNA]</scope>
    <source>
        <strain evidence="13">PI 553951</strain>
    </source>
</reference>
<proteinExistence type="inferred from homology"/>
<comment type="similarity">
    <text evidence="10">Belongs to the polygalacturonase-inhibiting protein family.</text>
</comment>
<feature type="domain" description="Protein kinase" evidence="12">
    <location>
        <begin position="348"/>
        <end position="618"/>
    </location>
</feature>
<protein>
    <recommendedName>
        <fullName evidence="12">Protein kinase domain-containing protein</fullName>
    </recommendedName>
</protein>
<feature type="signal peptide" evidence="11">
    <location>
        <begin position="1"/>
        <end position="22"/>
    </location>
</feature>
<dbReference type="Gene3D" id="3.80.10.10">
    <property type="entry name" value="Ribonuclease Inhibitor"/>
    <property type="match status" value="2"/>
</dbReference>
<comment type="caution">
    <text evidence="13">The sequence shown here is derived from an EMBL/GenBank/DDBJ whole genome shotgun (WGS) entry which is preliminary data.</text>
</comment>
<dbReference type="InterPro" id="IPR001611">
    <property type="entry name" value="Leu-rich_rpt"/>
</dbReference>
<dbReference type="SUPFAM" id="SSF52058">
    <property type="entry name" value="L domain-like"/>
    <property type="match status" value="1"/>
</dbReference>
<dbReference type="PANTHER" id="PTHR48007">
    <property type="entry name" value="LEUCINE-RICH REPEAT RECEPTOR-LIKE PROTEIN KINASE PXC1"/>
    <property type="match status" value="1"/>
</dbReference>
<keyword evidence="8" id="KW-1133">Transmembrane helix</keyword>
<dbReference type="Pfam" id="PF13855">
    <property type="entry name" value="LRR_8"/>
    <property type="match status" value="1"/>
</dbReference>
<dbReference type="Pfam" id="PF00069">
    <property type="entry name" value="Pkinase"/>
    <property type="match status" value="1"/>
</dbReference>
<evidence type="ECO:0000313" key="13">
    <source>
        <dbReference type="EMBL" id="KAK9946269.1"/>
    </source>
</evidence>
<evidence type="ECO:0000256" key="10">
    <source>
        <dbReference type="ARBA" id="ARBA00038043"/>
    </source>
</evidence>
<evidence type="ECO:0000256" key="4">
    <source>
        <dbReference type="ARBA" id="ARBA00022614"/>
    </source>
</evidence>
<evidence type="ECO:0000256" key="6">
    <source>
        <dbReference type="ARBA" id="ARBA00022729"/>
    </source>
</evidence>
<keyword evidence="3" id="KW-0964">Secreted</keyword>
<dbReference type="FunFam" id="3.80.10.10:FF:000400">
    <property type="entry name" value="Nuclear pore complex protein NUP107"/>
    <property type="match status" value="1"/>
</dbReference>
<feature type="chain" id="PRO_5043598389" description="Protein kinase domain-containing protein" evidence="11">
    <location>
        <begin position="23"/>
        <end position="647"/>
    </location>
</feature>
<dbReference type="EMBL" id="JBEDUW010000002">
    <property type="protein sequence ID" value="KAK9946269.1"/>
    <property type="molecule type" value="Genomic_DNA"/>
</dbReference>
<keyword evidence="4" id="KW-0433">Leucine-rich repeat</keyword>
<dbReference type="AlphaFoldDB" id="A0AAW1YAY7"/>
<evidence type="ECO:0000256" key="1">
    <source>
        <dbReference type="ARBA" id="ARBA00004191"/>
    </source>
</evidence>
<keyword evidence="14" id="KW-1185">Reference proteome</keyword>
<dbReference type="GO" id="GO:0016020">
    <property type="term" value="C:membrane"/>
    <property type="evidence" value="ECO:0007669"/>
    <property type="project" value="UniProtKB-SubCell"/>
</dbReference>